<dbReference type="InterPro" id="IPR014553">
    <property type="entry name" value="Aminopept"/>
</dbReference>
<reference evidence="2 3" key="1">
    <citation type="submission" date="2016-10" db="EMBL/GenBank/DDBJ databases">
        <authorList>
            <person name="de Groot N.N."/>
        </authorList>
    </citation>
    <scope>NUCLEOTIDE SEQUENCE [LARGE SCALE GENOMIC DNA]</scope>
    <source>
        <strain evidence="2 3">CGMCC 1.7059</strain>
    </source>
</reference>
<accession>A0A1H2Q679</accession>
<dbReference type="PIRSF" id="PIRSF029285">
    <property type="entry name" value="Aminopept"/>
    <property type="match status" value="1"/>
</dbReference>
<dbReference type="EMBL" id="FNNE01000001">
    <property type="protein sequence ID" value="SDW02663.1"/>
    <property type="molecule type" value="Genomic_DNA"/>
</dbReference>
<sequence>MAIRPPLTNLCKSGLLVLAITALSGCTSLRYYSQAISGQAALMWSAQPVESVLEDPATPEALRDKLKTAGTALKFAEEHLALPVGRAYSEYVAFERPYVVVNLVAVPEFSLAPHQWCYPIVGCQSYRGYFNLEDAQREQAEFIAEDYDTFIGGVTAYSTLGWFDDPLHPGFTRLPDDRMVALLFHELSHRVVYMEGDTAFNESFATAVELEGLRLWLEQHYQPQRFQQALVRLHQRGQTLALVAEASSRLDALYDQRNEISLEQLRADKTYIMNQLRDDYLALSADWALAGPFGREPPPFNNAHLALFRQYNQYVPAFRQLLREHDFRFAEFYQAVEALAKQANEARQQQLRALAQRFDEHL</sequence>
<feature type="coiled-coil region" evidence="1">
    <location>
        <begin position="329"/>
        <end position="356"/>
    </location>
</feature>
<dbReference type="AlphaFoldDB" id="A0A1H2Q679"/>
<evidence type="ECO:0000313" key="2">
    <source>
        <dbReference type="EMBL" id="SDW02663.1"/>
    </source>
</evidence>
<dbReference type="GO" id="GO:0004177">
    <property type="term" value="F:aminopeptidase activity"/>
    <property type="evidence" value="ECO:0007669"/>
    <property type="project" value="UniProtKB-KW"/>
</dbReference>
<proteinExistence type="predicted"/>
<dbReference type="PROSITE" id="PS51257">
    <property type="entry name" value="PROKAR_LIPOPROTEIN"/>
    <property type="match status" value="1"/>
</dbReference>
<keyword evidence="1" id="KW-0175">Coiled coil</keyword>
<dbReference type="Proteomes" id="UP000199675">
    <property type="component" value="Unassembled WGS sequence"/>
</dbReference>
<name>A0A1H2Q679_9GAMM</name>
<dbReference type="Pfam" id="PF10023">
    <property type="entry name" value="Aminopep"/>
    <property type="match status" value="1"/>
</dbReference>
<keyword evidence="2" id="KW-0031">Aminopeptidase</keyword>
<keyword evidence="3" id="KW-1185">Reference proteome</keyword>
<evidence type="ECO:0000313" key="3">
    <source>
        <dbReference type="Proteomes" id="UP000199675"/>
    </source>
</evidence>
<dbReference type="STRING" id="488533.SAMN04487960_101135"/>
<organism evidence="2 3">
    <name type="scientific">Marinobacter mobilis</name>
    <dbReference type="NCBI Taxonomy" id="488533"/>
    <lineage>
        <taxon>Bacteria</taxon>
        <taxon>Pseudomonadati</taxon>
        <taxon>Pseudomonadota</taxon>
        <taxon>Gammaproteobacteria</taxon>
        <taxon>Pseudomonadales</taxon>
        <taxon>Marinobacteraceae</taxon>
        <taxon>Marinobacter</taxon>
    </lineage>
</organism>
<gene>
    <name evidence="2" type="ORF">SAMN04487960_101135</name>
</gene>
<dbReference type="RefSeq" id="WP_091811022.1">
    <property type="nucleotide sequence ID" value="NZ_FNNE01000001.1"/>
</dbReference>
<keyword evidence="2" id="KW-0645">Protease</keyword>
<evidence type="ECO:0000256" key="1">
    <source>
        <dbReference type="SAM" id="Coils"/>
    </source>
</evidence>
<dbReference type="OrthoDB" id="357991at2"/>
<keyword evidence="2" id="KW-0378">Hydrolase</keyword>
<protein>
    <submittedName>
        <fullName evidence="2">Predicted aminopeptidase</fullName>
    </submittedName>
</protein>